<proteinExistence type="predicted"/>
<keyword evidence="3" id="KW-0238">DNA-binding</keyword>
<feature type="domain" description="TF-B3" evidence="7">
    <location>
        <begin position="41"/>
        <end position="117"/>
    </location>
</feature>
<name>A0AAN8YER4_SOLBU</name>
<feature type="domain" description="TF-B3" evidence="7">
    <location>
        <begin position="263"/>
        <end position="362"/>
    </location>
</feature>
<dbReference type="CDD" id="cd10017">
    <property type="entry name" value="B3_DNA"/>
    <property type="match status" value="1"/>
</dbReference>
<dbReference type="PANTHER" id="PTHR31920">
    <property type="entry name" value="B3 DOMAIN-CONTAINING"/>
    <property type="match status" value="1"/>
</dbReference>
<evidence type="ECO:0000313" key="8">
    <source>
        <dbReference type="EMBL" id="KAK6789717.1"/>
    </source>
</evidence>
<feature type="compositionally biased region" description="Basic and acidic residues" evidence="6">
    <location>
        <begin position="154"/>
        <end position="189"/>
    </location>
</feature>
<sequence length="370" mass="42977">MEKGFFKVFIPEISAKRLSINVRNCIFHFKLTILLVLKEKLPTGYIDYQNGILPRNIFLRDRFGNMWPIGVTTSGKDIYFEYGWEKIIKDNIVELGDFFIFDYDGTRIFDFKLLGRNGCEKEGSGGLKHVVKEEEVEEMNVEHQKSVEPKVNTRARDSKNISSSDVRDGNSMVEKKDVEGKKCEKTKEVPEEDDDKEEEEQNDDNDDEYKEEEEDNERTAIFNKTTPRFKAKCKSATAGKVNNPHDQFATDIFRSGRATKPKNPYFVTKIRPDRRNHLYVPADVVRDYQLEIPSSMTIRDSAAREFEAKLKIWQDGRVWLIGGWHNLCKLNLVEKNDTCICEFVRDKHIKGLYLQVHVVHEGEGSHPIKK</sequence>
<dbReference type="InterPro" id="IPR003340">
    <property type="entry name" value="B3_DNA-bd"/>
</dbReference>
<gene>
    <name evidence="8" type="ORF">RDI58_013517</name>
</gene>
<keyword evidence="9" id="KW-1185">Reference proteome</keyword>
<dbReference type="Proteomes" id="UP001371456">
    <property type="component" value="Unassembled WGS sequence"/>
</dbReference>
<dbReference type="SUPFAM" id="SSF101936">
    <property type="entry name" value="DNA-binding pseudobarrel domain"/>
    <property type="match status" value="2"/>
</dbReference>
<feature type="region of interest" description="Disordered" evidence="6">
    <location>
        <begin position="135"/>
        <end position="224"/>
    </location>
</feature>
<evidence type="ECO:0000256" key="4">
    <source>
        <dbReference type="ARBA" id="ARBA00023163"/>
    </source>
</evidence>
<dbReference type="InterPro" id="IPR015300">
    <property type="entry name" value="DNA-bd_pseudobarrel_sf"/>
</dbReference>
<dbReference type="GO" id="GO:0003677">
    <property type="term" value="F:DNA binding"/>
    <property type="evidence" value="ECO:0007669"/>
    <property type="project" value="UniProtKB-KW"/>
</dbReference>
<evidence type="ECO:0000256" key="6">
    <source>
        <dbReference type="SAM" id="MobiDB-lite"/>
    </source>
</evidence>
<dbReference type="GO" id="GO:0005634">
    <property type="term" value="C:nucleus"/>
    <property type="evidence" value="ECO:0007669"/>
    <property type="project" value="UniProtKB-SubCell"/>
</dbReference>
<keyword evidence="5" id="KW-0539">Nucleus</keyword>
<dbReference type="PANTHER" id="PTHR31920:SF135">
    <property type="entry name" value="B3 DOMAIN-CONTAINING PROTEIN OS03G0621600-RELATED"/>
    <property type="match status" value="1"/>
</dbReference>
<evidence type="ECO:0000256" key="3">
    <source>
        <dbReference type="ARBA" id="ARBA00023125"/>
    </source>
</evidence>
<dbReference type="EMBL" id="JBANQN010000005">
    <property type="protein sequence ID" value="KAK6789717.1"/>
    <property type="molecule type" value="Genomic_DNA"/>
</dbReference>
<dbReference type="Gene3D" id="2.40.330.10">
    <property type="entry name" value="DNA-binding pseudobarrel domain"/>
    <property type="match status" value="2"/>
</dbReference>
<evidence type="ECO:0000313" key="9">
    <source>
        <dbReference type="Proteomes" id="UP001371456"/>
    </source>
</evidence>
<feature type="compositionally biased region" description="Acidic residues" evidence="6">
    <location>
        <begin position="190"/>
        <end position="216"/>
    </location>
</feature>
<dbReference type="AlphaFoldDB" id="A0AAN8YER4"/>
<protein>
    <recommendedName>
        <fullName evidence="7">TF-B3 domain-containing protein</fullName>
    </recommendedName>
</protein>
<dbReference type="SMART" id="SM01019">
    <property type="entry name" value="B3"/>
    <property type="match status" value="2"/>
</dbReference>
<comment type="subcellular location">
    <subcellularLocation>
        <location evidence="1">Nucleus</location>
    </subcellularLocation>
</comment>
<accession>A0AAN8YER4</accession>
<comment type="caution">
    <text evidence="8">The sequence shown here is derived from an EMBL/GenBank/DDBJ whole genome shotgun (WGS) entry which is preliminary data.</text>
</comment>
<evidence type="ECO:0000256" key="5">
    <source>
        <dbReference type="ARBA" id="ARBA00023242"/>
    </source>
</evidence>
<dbReference type="InterPro" id="IPR050655">
    <property type="entry name" value="Plant_B3_domain"/>
</dbReference>
<keyword evidence="2" id="KW-0805">Transcription regulation</keyword>
<organism evidence="8 9">
    <name type="scientific">Solanum bulbocastanum</name>
    <name type="common">Wild potato</name>
    <dbReference type="NCBI Taxonomy" id="147425"/>
    <lineage>
        <taxon>Eukaryota</taxon>
        <taxon>Viridiplantae</taxon>
        <taxon>Streptophyta</taxon>
        <taxon>Embryophyta</taxon>
        <taxon>Tracheophyta</taxon>
        <taxon>Spermatophyta</taxon>
        <taxon>Magnoliopsida</taxon>
        <taxon>eudicotyledons</taxon>
        <taxon>Gunneridae</taxon>
        <taxon>Pentapetalae</taxon>
        <taxon>asterids</taxon>
        <taxon>lamiids</taxon>
        <taxon>Solanales</taxon>
        <taxon>Solanaceae</taxon>
        <taxon>Solanoideae</taxon>
        <taxon>Solaneae</taxon>
        <taxon>Solanum</taxon>
    </lineage>
</organism>
<evidence type="ECO:0000259" key="7">
    <source>
        <dbReference type="PROSITE" id="PS50863"/>
    </source>
</evidence>
<dbReference type="PROSITE" id="PS50863">
    <property type="entry name" value="B3"/>
    <property type="match status" value="2"/>
</dbReference>
<evidence type="ECO:0000256" key="1">
    <source>
        <dbReference type="ARBA" id="ARBA00004123"/>
    </source>
</evidence>
<keyword evidence="4" id="KW-0804">Transcription</keyword>
<dbReference type="Pfam" id="PF02362">
    <property type="entry name" value="B3"/>
    <property type="match status" value="2"/>
</dbReference>
<reference evidence="8 9" key="1">
    <citation type="submission" date="2024-02" db="EMBL/GenBank/DDBJ databases">
        <title>de novo genome assembly of Solanum bulbocastanum strain 11H21.</title>
        <authorList>
            <person name="Hosaka A.J."/>
        </authorList>
    </citation>
    <scope>NUCLEOTIDE SEQUENCE [LARGE SCALE GENOMIC DNA]</scope>
    <source>
        <tissue evidence="8">Young leaves</tissue>
    </source>
</reference>
<evidence type="ECO:0000256" key="2">
    <source>
        <dbReference type="ARBA" id="ARBA00023015"/>
    </source>
</evidence>